<keyword evidence="1" id="KW-0472">Membrane</keyword>
<evidence type="ECO:0000313" key="2">
    <source>
        <dbReference type="EMBL" id="PTN07313.1"/>
    </source>
</evidence>
<dbReference type="AlphaFoldDB" id="A0A2T5BYJ1"/>
<dbReference type="SUPFAM" id="SSF52266">
    <property type="entry name" value="SGNH hydrolase"/>
    <property type="match status" value="1"/>
</dbReference>
<proteinExistence type="predicted"/>
<protein>
    <recommendedName>
        <fullName evidence="4">DUF1574 domain-containing protein</fullName>
    </recommendedName>
</protein>
<keyword evidence="1" id="KW-0812">Transmembrane</keyword>
<evidence type="ECO:0000256" key="1">
    <source>
        <dbReference type="SAM" id="Phobius"/>
    </source>
</evidence>
<organism evidence="2 3">
    <name type="scientific">Mangrovibacterium marinum</name>
    <dbReference type="NCBI Taxonomy" id="1639118"/>
    <lineage>
        <taxon>Bacteria</taxon>
        <taxon>Pseudomonadati</taxon>
        <taxon>Bacteroidota</taxon>
        <taxon>Bacteroidia</taxon>
        <taxon>Marinilabiliales</taxon>
        <taxon>Prolixibacteraceae</taxon>
        <taxon>Mangrovibacterium</taxon>
    </lineage>
</organism>
<dbReference type="Proteomes" id="UP000243525">
    <property type="component" value="Unassembled WGS sequence"/>
</dbReference>
<name>A0A2T5BYJ1_9BACT</name>
<reference evidence="2 3" key="1">
    <citation type="submission" date="2018-04" db="EMBL/GenBank/DDBJ databases">
        <title>Genomic Encyclopedia of Archaeal and Bacterial Type Strains, Phase II (KMG-II): from individual species to whole genera.</title>
        <authorList>
            <person name="Goeker M."/>
        </authorList>
    </citation>
    <scope>NUCLEOTIDE SEQUENCE [LARGE SCALE GENOMIC DNA]</scope>
    <source>
        <strain evidence="2 3">DSM 28823</strain>
    </source>
</reference>
<keyword evidence="3" id="KW-1185">Reference proteome</keyword>
<evidence type="ECO:0000313" key="3">
    <source>
        <dbReference type="Proteomes" id="UP000243525"/>
    </source>
</evidence>
<evidence type="ECO:0008006" key="4">
    <source>
        <dbReference type="Google" id="ProtNLM"/>
    </source>
</evidence>
<dbReference type="EMBL" id="QAAD01000019">
    <property type="protein sequence ID" value="PTN07313.1"/>
    <property type="molecule type" value="Genomic_DNA"/>
</dbReference>
<dbReference type="RefSeq" id="WP_107823379.1">
    <property type="nucleotide sequence ID" value="NZ_OY782574.1"/>
</dbReference>
<gene>
    <name evidence="2" type="ORF">C8N47_11926</name>
</gene>
<keyword evidence="1" id="KW-1133">Transmembrane helix</keyword>
<feature type="transmembrane region" description="Helical" evidence="1">
    <location>
        <begin position="7"/>
        <end position="25"/>
    </location>
</feature>
<sequence length="367" mass="41375">MKILYRILQIILLPLAIIGTINYAVDPDYTLRKDYIGPLSQALINQKAIAGPVNINSRLLKKEWISAMRNNPNVLVIGSSRTLSISKDCFPGSAFFNASVTNCSLPDMYAFIELFDRKGQLPDTILLGTDLWLFGDAFQEVRWLNNREATLELMKKTMNGQKVTLPSAWLLKKEWLKELFSVSYLIRSLRLREKAEQFTIEDSVSSPKMMILPDGSRYIPPAFVSRSQEETKKKARAYFYTSPDEQFRQLSAEATERFERLIDYLREKGCQVFLYIPPYHPTTYQLLAGTAKTSGIIDAERYVRAIAREKQVALIGASDPAALGLNGEQFYDGVHLRAKALDSLITTGFTKKQSVSSASSPAFSALQ</sequence>
<comment type="caution">
    <text evidence="2">The sequence shown here is derived from an EMBL/GenBank/DDBJ whole genome shotgun (WGS) entry which is preliminary data.</text>
</comment>
<accession>A0A2T5BYJ1</accession>
<dbReference type="OrthoDB" id="1834514at2"/>